<comment type="caution">
    <text evidence="2">The sequence shown here is derived from an EMBL/GenBank/DDBJ whole genome shotgun (WGS) entry which is preliminary data.</text>
</comment>
<dbReference type="EMBL" id="JBCGBG010000001">
    <property type="protein sequence ID" value="MEL7694398.1"/>
    <property type="molecule type" value="Genomic_DNA"/>
</dbReference>
<dbReference type="GeneID" id="65805519"/>
<dbReference type="Proteomes" id="UP000433737">
    <property type="component" value="Unassembled WGS sequence"/>
</dbReference>
<accession>A0AAX3J432</accession>
<reference evidence="1 4" key="2">
    <citation type="submission" date="2024-04" db="EMBL/GenBank/DDBJ databases">
        <authorList>
            <person name="Suleimanova A.D."/>
            <person name="Pudova D.S."/>
            <person name="Shagimardanova E.I."/>
            <person name="Sharipova M.R."/>
        </authorList>
    </citation>
    <scope>NUCLEOTIDE SEQUENCE [LARGE SCALE GENOMIC DNA]</scope>
    <source>
        <strain evidence="1 4">3.1</strain>
    </source>
</reference>
<organism evidence="2 3">
    <name type="scientific">Pantoea brenneri</name>
    <dbReference type="NCBI Taxonomy" id="472694"/>
    <lineage>
        <taxon>Bacteria</taxon>
        <taxon>Pseudomonadati</taxon>
        <taxon>Pseudomonadota</taxon>
        <taxon>Gammaproteobacteria</taxon>
        <taxon>Enterobacterales</taxon>
        <taxon>Erwiniaceae</taxon>
        <taxon>Pantoea</taxon>
    </lineage>
</organism>
<keyword evidence="4" id="KW-1185">Reference proteome</keyword>
<gene>
    <name evidence="1" type="ORF">AABB92_01805</name>
    <name evidence="2" type="ORF">PANT111_160236</name>
</gene>
<evidence type="ECO:0000313" key="1">
    <source>
        <dbReference type="EMBL" id="MEL7694398.1"/>
    </source>
</evidence>
<dbReference type="EMBL" id="CABWMH010000008">
    <property type="protein sequence ID" value="VXB63035.1"/>
    <property type="molecule type" value="Genomic_DNA"/>
</dbReference>
<sequence length="36" mass="4421">MIYVILAIALGLFIYSSYKVWHQRRHRHMALSRPRH</sequence>
<name>A0AAX3J432_9GAMM</name>
<evidence type="ECO:0000313" key="4">
    <source>
        <dbReference type="Proteomes" id="UP001468095"/>
    </source>
</evidence>
<reference evidence="2 3" key="1">
    <citation type="submission" date="2019-10" db="EMBL/GenBank/DDBJ databases">
        <authorList>
            <person name="Karimi E."/>
        </authorList>
    </citation>
    <scope>NUCLEOTIDE SEQUENCE [LARGE SCALE GENOMIC DNA]</scope>
    <source>
        <strain evidence="2">Pantoea sp. 111</strain>
    </source>
</reference>
<dbReference type="RefSeq" id="WP_193387668.1">
    <property type="nucleotide sequence ID" value="NZ_CAUQFK010000091.1"/>
</dbReference>
<protein>
    <submittedName>
        <fullName evidence="1">Response regulator</fullName>
    </submittedName>
</protein>
<evidence type="ECO:0000313" key="3">
    <source>
        <dbReference type="Proteomes" id="UP000433737"/>
    </source>
</evidence>
<evidence type="ECO:0000313" key="2">
    <source>
        <dbReference type="EMBL" id="VXB63035.1"/>
    </source>
</evidence>
<dbReference type="Proteomes" id="UP001468095">
    <property type="component" value="Unassembled WGS sequence"/>
</dbReference>
<proteinExistence type="predicted"/>
<dbReference type="AlphaFoldDB" id="A0AAX3J432"/>